<dbReference type="EnsemblMetazoa" id="XM_021053842.1">
    <property type="protein sequence ID" value="XP_020909501.1"/>
    <property type="gene ID" value="LOC110247415"/>
</dbReference>
<dbReference type="AlphaFoldDB" id="A0A913XTG4"/>
<reference evidence="2" key="1">
    <citation type="submission" date="2022-11" db="UniProtKB">
        <authorList>
            <consortium name="EnsemblMetazoa"/>
        </authorList>
    </citation>
    <scope>IDENTIFICATION</scope>
</reference>
<feature type="region of interest" description="Disordered" evidence="1">
    <location>
        <begin position="1"/>
        <end position="40"/>
    </location>
</feature>
<evidence type="ECO:0000313" key="2">
    <source>
        <dbReference type="EnsemblMetazoa" id="XP_020909501.1"/>
    </source>
</evidence>
<keyword evidence="3" id="KW-1185">Reference proteome</keyword>
<evidence type="ECO:0000256" key="1">
    <source>
        <dbReference type="SAM" id="MobiDB-lite"/>
    </source>
</evidence>
<feature type="region of interest" description="Disordered" evidence="1">
    <location>
        <begin position="70"/>
        <end position="108"/>
    </location>
</feature>
<feature type="compositionally biased region" description="Basic residues" evidence="1">
    <location>
        <begin position="91"/>
        <end position="108"/>
    </location>
</feature>
<proteinExistence type="predicted"/>
<sequence length="108" mass="12275">MDDTSEESKMNETETINALKQTQDNVTLDKQSDLTRNTKKSGTRVFIGRRTGKTIKVNKSFNIADCFPPVEESDEENLSPKEIPKPVEKPAKRKQQAKKAAKRHFIGR</sequence>
<feature type="compositionally biased region" description="Basic and acidic residues" evidence="1">
    <location>
        <begin position="78"/>
        <end position="90"/>
    </location>
</feature>
<accession>A0A913XTG4</accession>
<feature type="compositionally biased region" description="Polar residues" evidence="1">
    <location>
        <begin position="13"/>
        <end position="29"/>
    </location>
</feature>
<dbReference type="RefSeq" id="XP_020909501.1">
    <property type="nucleotide sequence ID" value="XM_021053842.1"/>
</dbReference>
<organism evidence="2 3">
    <name type="scientific">Exaiptasia diaphana</name>
    <name type="common">Tropical sea anemone</name>
    <name type="synonym">Aiptasia pulchella</name>
    <dbReference type="NCBI Taxonomy" id="2652724"/>
    <lineage>
        <taxon>Eukaryota</taxon>
        <taxon>Metazoa</taxon>
        <taxon>Cnidaria</taxon>
        <taxon>Anthozoa</taxon>
        <taxon>Hexacorallia</taxon>
        <taxon>Actiniaria</taxon>
        <taxon>Aiptasiidae</taxon>
        <taxon>Exaiptasia</taxon>
    </lineage>
</organism>
<dbReference type="Proteomes" id="UP000887567">
    <property type="component" value="Unplaced"/>
</dbReference>
<dbReference type="GeneID" id="110247415"/>
<protein>
    <submittedName>
        <fullName evidence="2">Uncharacterized protein</fullName>
    </submittedName>
</protein>
<dbReference type="KEGG" id="epa:110247415"/>
<feature type="compositionally biased region" description="Basic and acidic residues" evidence="1">
    <location>
        <begin position="1"/>
        <end position="12"/>
    </location>
</feature>
<evidence type="ECO:0000313" key="3">
    <source>
        <dbReference type="Proteomes" id="UP000887567"/>
    </source>
</evidence>
<name>A0A913XTG4_EXADI</name>